<evidence type="ECO:0000313" key="4">
    <source>
        <dbReference type="Proteomes" id="UP001164776"/>
    </source>
</evidence>
<proteinExistence type="predicted"/>
<evidence type="ECO:0008006" key="5">
    <source>
        <dbReference type="Google" id="ProtNLM"/>
    </source>
</evidence>
<evidence type="ECO:0000256" key="1">
    <source>
        <dbReference type="SAM" id="MobiDB-lite"/>
    </source>
</evidence>
<accession>A0A9W7X7H9</accession>
<reference evidence="3 4" key="1">
    <citation type="submission" date="2022-10" db="EMBL/GenBank/DDBJ databases">
        <title>WGS assembly of Paspalum vaginatum 540-79.</title>
        <authorList>
            <person name="Sun G."/>
            <person name="Wase N."/>
            <person name="Shu S."/>
            <person name="Jenkins J."/>
            <person name="Zhou B."/>
            <person name="Torres-Rodriguez J."/>
            <person name="Chen C."/>
            <person name="Sandor L."/>
            <person name="Plott C."/>
            <person name="Yoshinga Y."/>
            <person name="Daum C."/>
            <person name="Qi P."/>
            <person name="Barry K."/>
            <person name="Lipzen A."/>
            <person name="Berry L."/>
            <person name="Pedersen C."/>
            <person name="Gottilla T."/>
            <person name="Foltz A."/>
            <person name="Yu H."/>
            <person name="O'Malley R."/>
            <person name="Zhang C."/>
            <person name="Devos K."/>
            <person name="Sigmon B."/>
            <person name="Yu B."/>
            <person name="Obata T."/>
            <person name="Schmutz J."/>
            <person name="Schnable J."/>
        </authorList>
    </citation>
    <scope>NUCLEOTIDE SEQUENCE [LARGE SCALE GENOMIC DNA]</scope>
    <source>
        <strain evidence="4">cv. 540-79</strain>
    </source>
</reference>
<feature type="signal peptide" evidence="2">
    <location>
        <begin position="1"/>
        <end position="20"/>
    </location>
</feature>
<dbReference type="EMBL" id="MU631219">
    <property type="protein sequence ID" value="KAJ1253456.1"/>
    <property type="molecule type" value="Genomic_DNA"/>
</dbReference>
<feature type="chain" id="PRO_5040820925" description="Secreted protein" evidence="2">
    <location>
        <begin position="21"/>
        <end position="69"/>
    </location>
</feature>
<gene>
    <name evidence="3" type="ORF">BS78_K253900</name>
</gene>
<keyword evidence="2" id="KW-0732">Signal</keyword>
<evidence type="ECO:0000313" key="3">
    <source>
        <dbReference type="EMBL" id="KAJ1253456.1"/>
    </source>
</evidence>
<keyword evidence="4" id="KW-1185">Reference proteome</keyword>
<sequence>MFRFLPPLLVLRSSSAAASGTALRPPANRQLPPRMDQDRTEEDALPAAAAASMVCLPLAMAARYPLRET</sequence>
<comment type="caution">
    <text evidence="3">The sequence shown here is derived from an EMBL/GenBank/DDBJ whole genome shotgun (WGS) entry which is preliminary data.</text>
</comment>
<dbReference type="Proteomes" id="UP001164776">
    <property type="component" value="Unassembled WGS sequence"/>
</dbReference>
<organism evidence="3 4">
    <name type="scientific">Paspalum vaginatum</name>
    <name type="common">seashore paspalum</name>
    <dbReference type="NCBI Taxonomy" id="158149"/>
    <lineage>
        <taxon>Eukaryota</taxon>
        <taxon>Viridiplantae</taxon>
        <taxon>Streptophyta</taxon>
        <taxon>Embryophyta</taxon>
        <taxon>Tracheophyta</taxon>
        <taxon>Spermatophyta</taxon>
        <taxon>Magnoliopsida</taxon>
        <taxon>Liliopsida</taxon>
        <taxon>Poales</taxon>
        <taxon>Poaceae</taxon>
        <taxon>PACMAD clade</taxon>
        <taxon>Panicoideae</taxon>
        <taxon>Andropogonodae</taxon>
        <taxon>Paspaleae</taxon>
        <taxon>Paspalinae</taxon>
        <taxon>Paspalum</taxon>
    </lineage>
</organism>
<evidence type="ECO:0000256" key="2">
    <source>
        <dbReference type="SAM" id="SignalP"/>
    </source>
</evidence>
<name>A0A9W7X7H9_9POAL</name>
<protein>
    <recommendedName>
        <fullName evidence="5">Secreted protein</fullName>
    </recommendedName>
</protein>
<dbReference type="AlphaFoldDB" id="A0A9W7X7H9"/>
<feature type="region of interest" description="Disordered" evidence="1">
    <location>
        <begin position="16"/>
        <end position="43"/>
    </location>
</feature>